<organism evidence="1">
    <name type="scientific">Rhizophora mucronata</name>
    <name type="common">Asiatic mangrove</name>
    <dbReference type="NCBI Taxonomy" id="61149"/>
    <lineage>
        <taxon>Eukaryota</taxon>
        <taxon>Viridiplantae</taxon>
        <taxon>Streptophyta</taxon>
        <taxon>Embryophyta</taxon>
        <taxon>Tracheophyta</taxon>
        <taxon>Spermatophyta</taxon>
        <taxon>Magnoliopsida</taxon>
        <taxon>eudicotyledons</taxon>
        <taxon>Gunneridae</taxon>
        <taxon>Pentapetalae</taxon>
        <taxon>rosids</taxon>
        <taxon>fabids</taxon>
        <taxon>Malpighiales</taxon>
        <taxon>Rhizophoraceae</taxon>
        <taxon>Rhizophora</taxon>
    </lineage>
</organism>
<accession>A0A2P2QAG4</accession>
<dbReference type="AlphaFoldDB" id="A0A2P2QAG4"/>
<sequence length="64" mass="7070">MSHAQVSGLIHYDCLSSQIVEDGHCLKDLEGSFLERLCRMSRVELDPWHPGQSLANFGVSPKSG</sequence>
<proteinExistence type="predicted"/>
<evidence type="ECO:0000313" key="1">
    <source>
        <dbReference type="EMBL" id="MBX63990.1"/>
    </source>
</evidence>
<protein>
    <submittedName>
        <fullName evidence="1">Uncharacterized protein</fullName>
    </submittedName>
</protein>
<dbReference type="EMBL" id="GGEC01083506">
    <property type="protein sequence ID" value="MBX63990.1"/>
    <property type="molecule type" value="Transcribed_RNA"/>
</dbReference>
<name>A0A2P2QAG4_RHIMU</name>
<reference evidence="1" key="1">
    <citation type="submission" date="2018-02" db="EMBL/GenBank/DDBJ databases">
        <title>Rhizophora mucronata_Transcriptome.</title>
        <authorList>
            <person name="Meera S.P."/>
            <person name="Sreeshan A."/>
            <person name="Augustine A."/>
        </authorList>
    </citation>
    <scope>NUCLEOTIDE SEQUENCE</scope>
    <source>
        <tissue evidence="1">Leaf</tissue>
    </source>
</reference>